<dbReference type="STRING" id="1192868.GCA_000304395_02355"/>
<protein>
    <submittedName>
        <fullName evidence="1">Uncharacterized protein</fullName>
    </submittedName>
</protein>
<comment type="caution">
    <text evidence="1">The sequence shown here is derived from an EMBL/GenBank/DDBJ whole genome shotgun (WGS) entry which is preliminary data.</text>
</comment>
<reference evidence="1 2" key="1">
    <citation type="submission" date="2018-05" db="EMBL/GenBank/DDBJ databases">
        <title>Genomic Encyclopedia of Type Strains, Phase IV (KMG-IV): sequencing the most valuable type-strain genomes for metagenomic binning, comparative biology and taxonomic classification.</title>
        <authorList>
            <person name="Goeker M."/>
        </authorList>
    </citation>
    <scope>NUCLEOTIDE SEQUENCE [LARGE SCALE GENOMIC DNA]</scope>
    <source>
        <strain evidence="1 2">DSM 6986</strain>
    </source>
</reference>
<dbReference type="AlphaFoldDB" id="A0A316BW00"/>
<accession>A0A316BW00</accession>
<sequence>MSKTPIRSPFRVEAVCPASTAVGFLCGVARNTGDAA</sequence>
<evidence type="ECO:0000313" key="2">
    <source>
        <dbReference type="Proteomes" id="UP000245396"/>
    </source>
</evidence>
<organism evidence="1 2">
    <name type="scientific">Pseudaminobacter salicylatoxidans</name>
    <dbReference type="NCBI Taxonomy" id="93369"/>
    <lineage>
        <taxon>Bacteria</taxon>
        <taxon>Pseudomonadati</taxon>
        <taxon>Pseudomonadota</taxon>
        <taxon>Alphaproteobacteria</taxon>
        <taxon>Hyphomicrobiales</taxon>
        <taxon>Phyllobacteriaceae</taxon>
        <taxon>Pseudaminobacter</taxon>
    </lineage>
</organism>
<dbReference type="EMBL" id="QGGG01000016">
    <property type="protein sequence ID" value="PWJ78439.1"/>
    <property type="molecule type" value="Genomic_DNA"/>
</dbReference>
<keyword evidence="2" id="KW-1185">Reference proteome</keyword>
<gene>
    <name evidence="1" type="ORF">C7441_116108</name>
</gene>
<evidence type="ECO:0000313" key="1">
    <source>
        <dbReference type="EMBL" id="PWJ78439.1"/>
    </source>
</evidence>
<name>A0A316BW00_PSESE</name>
<dbReference type="Proteomes" id="UP000245396">
    <property type="component" value="Unassembled WGS sequence"/>
</dbReference>
<proteinExistence type="predicted"/>